<evidence type="ECO:0000256" key="2">
    <source>
        <dbReference type="ARBA" id="ARBA00022475"/>
    </source>
</evidence>
<sequence>MDKGNYSLSTKDNDNQYGARFLSLLPLFFTIILLGNGLLILAIKSFRIRRVPDLLVGSLAVIDLLNDLGPVLMSIIVFQIDSNGFRDLQMHTLCHVYNWMSACLRLSASFVSTLMALDCFCATLRPLFYRTKVTCVNVAKIIGCSILSAAFIAAWPAIGWGRVNAHRGLCSFDFGSGFALFIAILGYIQLSVVLTSFIAVSLKMRRYQGRLDRLKRGRTLTFQDGKLQAMETSTQGQDNRIKKMEERCKQGNDDVPTTTRKISTLPELSQENHPRSPRKETINSRIKESRQFIKILQSAVFLFYVSWLPIVMSITLELATQKHRDVLQSLSAQMSLVNSIFNPWVYCALSRPYRKAYIYVLRRMGRVCGIKQSRPADILALNDMSSRLPTSS</sequence>
<evidence type="ECO:0000313" key="14">
    <source>
        <dbReference type="Proteomes" id="UP001159405"/>
    </source>
</evidence>
<evidence type="ECO:0000256" key="5">
    <source>
        <dbReference type="ARBA" id="ARBA00023040"/>
    </source>
</evidence>
<comment type="subcellular location">
    <subcellularLocation>
        <location evidence="1">Cell membrane</location>
        <topology evidence="1">Multi-pass membrane protein</topology>
    </subcellularLocation>
</comment>
<evidence type="ECO:0000256" key="3">
    <source>
        <dbReference type="ARBA" id="ARBA00022692"/>
    </source>
</evidence>
<feature type="transmembrane region" description="Helical" evidence="11">
    <location>
        <begin position="54"/>
        <end position="76"/>
    </location>
</feature>
<organism evidence="13 14">
    <name type="scientific">Porites lobata</name>
    <dbReference type="NCBI Taxonomy" id="104759"/>
    <lineage>
        <taxon>Eukaryota</taxon>
        <taxon>Metazoa</taxon>
        <taxon>Cnidaria</taxon>
        <taxon>Anthozoa</taxon>
        <taxon>Hexacorallia</taxon>
        <taxon>Scleractinia</taxon>
        <taxon>Fungiina</taxon>
        <taxon>Poritidae</taxon>
        <taxon>Porites</taxon>
    </lineage>
</organism>
<dbReference type="Pfam" id="PF00001">
    <property type="entry name" value="7tm_1"/>
    <property type="match status" value="1"/>
</dbReference>
<keyword evidence="2" id="KW-1003">Cell membrane</keyword>
<evidence type="ECO:0000256" key="8">
    <source>
        <dbReference type="ARBA" id="ARBA00023180"/>
    </source>
</evidence>
<dbReference type="EMBL" id="CALNXK010000020">
    <property type="protein sequence ID" value="CAH3107622.1"/>
    <property type="molecule type" value="Genomic_DNA"/>
</dbReference>
<dbReference type="PRINTS" id="PR00237">
    <property type="entry name" value="GPCRRHODOPSN"/>
</dbReference>
<accession>A0ABN8NFS5</accession>
<feature type="transmembrane region" description="Helical" evidence="11">
    <location>
        <begin position="292"/>
        <end position="310"/>
    </location>
</feature>
<keyword evidence="7" id="KW-0675">Receptor</keyword>
<dbReference type="CDD" id="cd00637">
    <property type="entry name" value="7tm_classA_rhodopsin-like"/>
    <property type="match status" value="1"/>
</dbReference>
<dbReference type="PROSITE" id="PS50262">
    <property type="entry name" value="G_PROTEIN_RECEP_F1_2"/>
    <property type="match status" value="1"/>
</dbReference>
<keyword evidence="3 11" id="KW-0812">Transmembrane</keyword>
<protein>
    <recommendedName>
        <fullName evidence="12">G-protein coupled receptors family 1 profile domain-containing protein</fullName>
    </recommendedName>
</protein>
<gene>
    <name evidence="13" type="ORF">PLOB_00016773</name>
</gene>
<evidence type="ECO:0000256" key="11">
    <source>
        <dbReference type="SAM" id="Phobius"/>
    </source>
</evidence>
<feature type="compositionally biased region" description="Basic and acidic residues" evidence="10">
    <location>
        <begin position="270"/>
        <end position="283"/>
    </location>
</feature>
<evidence type="ECO:0000256" key="10">
    <source>
        <dbReference type="SAM" id="MobiDB-lite"/>
    </source>
</evidence>
<dbReference type="SUPFAM" id="SSF81321">
    <property type="entry name" value="Family A G protein-coupled receptor-like"/>
    <property type="match status" value="1"/>
</dbReference>
<keyword evidence="6 11" id="KW-0472">Membrane</keyword>
<evidence type="ECO:0000256" key="1">
    <source>
        <dbReference type="ARBA" id="ARBA00004651"/>
    </source>
</evidence>
<proteinExistence type="predicted"/>
<feature type="transmembrane region" description="Helical" evidence="11">
    <location>
        <begin position="138"/>
        <end position="158"/>
    </location>
</feature>
<feature type="compositionally biased region" description="Polar residues" evidence="10">
    <location>
        <begin position="255"/>
        <end position="269"/>
    </location>
</feature>
<evidence type="ECO:0000256" key="6">
    <source>
        <dbReference type="ARBA" id="ARBA00023136"/>
    </source>
</evidence>
<keyword evidence="8" id="KW-0325">Glycoprotein</keyword>
<feature type="transmembrane region" description="Helical" evidence="11">
    <location>
        <begin position="178"/>
        <end position="200"/>
    </location>
</feature>
<name>A0ABN8NFS5_9CNID</name>
<evidence type="ECO:0000256" key="9">
    <source>
        <dbReference type="ARBA" id="ARBA00023224"/>
    </source>
</evidence>
<dbReference type="PANTHER" id="PTHR11866">
    <property type="entry name" value="G-PROTEIN COUPLED RECEPTOR FAMILY 1 MEMBER"/>
    <property type="match status" value="1"/>
</dbReference>
<dbReference type="Gene3D" id="1.20.1070.10">
    <property type="entry name" value="Rhodopsin 7-helix transmembrane proteins"/>
    <property type="match status" value="1"/>
</dbReference>
<dbReference type="InterPro" id="IPR017452">
    <property type="entry name" value="GPCR_Rhodpsn_7TM"/>
</dbReference>
<evidence type="ECO:0000256" key="7">
    <source>
        <dbReference type="ARBA" id="ARBA00023170"/>
    </source>
</evidence>
<evidence type="ECO:0000256" key="4">
    <source>
        <dbReference type="ARBA" id="ARBA00022989"/>
    </source>
</evidence>
<reference evidence="13 14" key="1">
    <citation type="submission" date="2022-05" db="EMBL/GenBank/DDBJ databases">
        <authorList>
            <consortium name="Genoscope - CEA"/>
            <person name="William W."/>
        </authorList>
    </citation>
    <scope>NUCLEOTIDE SEQUENCE [LARGE SCALE GENOMIC DNA]</scope>
</reference>
<feature type="domain" description="G-protein coupled receptors family 1 profile" evidence="12">
    <location>
        <begin position="35"/>
        <end position="346"/>
    </location>
</feature>
<feature type="transmembrane region" description="Helical" evidence="11">
    <location>
        <begin position="20"/>
        <end position="42"/>
    </location>
</feature>
<feature type="non-terminal residue" evidence="13">
    <location>
        <position position="392"/>
    </location>
</feature>
<evidence type="ECO:0000313" key="13">
    <source>
        <dbReference type="EMBL" id="CAH3107622.1"/>
    </source>
</evidence>
<dbReference type="InterPro" id="IPR000276">
    <property type="entry name" value="GPCR_Rhodpsn"/>
</dbReference>
<keyword evidence="4 11" id="KW-1133">Transmembrane helix</keyword>
<feature type="region of interest" description="Disordered" evidence="10">
    <location>
        <begin position="248"/>
        <end position="283"/>
    </location>
</feature>
<dbReference type="Proteomes" id="UP001159405">
    <property type="component" value="Unassembled WGS sequence"/>
</dbReference>
<keyword evidence="14" id="KW-1185">Reference proteome</keyword>
<dbReference type="PANTHER" id="PTHR11866:SF42">
    <property type="entry name" value="G-PROTEIN COUPLED RECEPTORS FAMILY 1 PROFILE DOMAIN-CONTAINING PROTEIN"/>
    <property type="match status" value="1"/>
</dbReference>
<keyword evidence="9" id="KW-0807">Transducer</keyword>
<feature type="transmembrane region" description="Helical" evidence="11">
    <location>
        <begin position="96"/>
        <end position="117"/>
    </location>
</feature>
<keyword evidence="5" id="KW-0297">G-protein coupled receptor</keyword>
<dbReference type="InterPro" id="IPR008365">
    <property type="entry name" value="Prostanoid_rcpt"/>
</dbReference>
<evidence type="ECO:0000259" key="12">
    <source>
        <dbReference type="PROSITE" id="PS50262"/>
    </source>
</evidence>
<comment type="caution">
    <text evidence="13">The sequence shown here is derived from an EMBL/GenBank/DDBJ whole genome shotgun (WGS) entry which is preliminary data.</text>
</comment>